<dbReference type="Pfam" id="PF02793">
    <property type="entry name" value="HRM"/>
    <property type="match status" value="1"/>
</dbReference>
<dbReference type="PRINTS" id="PR01350">
    <property type="entry name" value="CTRFAMILY"/>
</dbReference>
<feature type="compositionally biased region" description="Low complexity" evidence="13">
    <location>
        <begin position="428"/>
        <end position="438"/>
    </location>
</feature>
<feature type="region of interest" description="Disordered" evidence="13">
    <location>
        <begin position="382"/>
        <end position="455"/>
    </location>
</feature>
<dbReference type="EMBL" id="AMQN01003212">
    <property type="status" value="NOT_ANNOTATED_CDS"/>
    <property type="molecule type" value="Genomic_DNA"/>
</dbReference>
<evidence type="ECO:0000256" key="2">
    <source>
        <dbReference type="ARBA" id="ARBA00005314"/>
    </source>
</evidence>
<keyword evidence="3" id="KW-1003">Cell membrane</keyword>
<evidence type="ECO:0000256" key="8">
    <source>
        <dbReference type="ARBA" id="ARBA00023136"/>
    </source>
</evidence>
<dbReference type="InterPro" id="IPR050332">
    <property type="entry name" value="GPCR_2"/>
</dbReference>
<evidence type="ECO:0000256" key="7">
    <source>
        <dbReference type="ARBA" id="ARBA00023040"/>
    </source>
</evidence>
<evidence type="ECO:0000313" key="17">
    <source>
        <dbReference type="EMBL" id="ELT89684.1"/>
    </source>
</evidence>
<dbReference type="PRINTS" id="PR00249">
    <property type="entry name" value="GPCRSECRETIN"/>
</dbReference>
<keyword evidence="4 14" id="KW-0812">Transmembrane</keyword>
<evidence type="ECO:0000313" key="19">
    <source>
        <dbReference type="Proteomes" id="UP000014760"/>
    </source>
</evidence>
<keyword evidence="8 14" id="KW-0472">Membrane</keyword>
<keyword evidence="7" id="KW-0297">G-protein coupled receptor</keyword>
<dbReference type="PROSITE" id="PS50261">
    <property type="entry name" value="G_PROTEIN_RECEP_F2_4"/>
    <property type="match status" value="1"/>
</dbReference>
<dbReference type="HOGENOM" id="CLU_002753_4_2_1"/>
<keyword evidence="9" id="KW-1015">Disulfide bond</keyword>
<accession>R7T7Q8</accession>
<name>R7T7Q8_CAPTE</name>
<feature type="transmembrane region" description="Helical" evidence="14">
    <location>
        <begin position="258"/>
        <end position="279"/>
    </location>
</feature>
<dbReference type="FunCoup" id="R7T7Q8">
    <property type="interactions" value="303"/>
</dbReference>
<evidence type="ECO:0000256" key="5">
    <source>
        <dbReference type="ARBA" id="ARBA00022729"/>
    </source>
</evidence>
<evidence type="ECO:0000256" key="14">
    <source>
        <dbReference type="SAM" id="Phobius"/>
    </source>
</evidence>
<protein>
    <recommendedName>
        <fullName evidence="20">Calcitonin receptor</fullName>
    </recommendedName>
</protein>
<dbReference type="Proteomes" id="UP000014760">
    <property type="component" value="Unassembled WGS sequence"/>
</dbReference>
<evidence type="ECO:0008006" key="20">
    <source>
        <dbReference type="Google" id="ProtNLM"/>
    </source>
</evidence>
<dbReference type="PANTHER" id="PTHR45620">
    <property type="entry name" value="PDF RECEPTOR-LIKE PROTEIN-RELATED"/>
    <property type="match status" value="1"/>
</dbReference>
<keyword evidence="6 14" id="KW-1133">Transmembrane helix</keyword>
<dbReference type="PROSITE" id="PS00649">
    <property type="entry name" value="G_PROTEIN_RECEP_F2_1"/>
    <property type="match status" value="1"/>
</dbReference>
<dbReference type="SMART" id="SM00008">
    <property type="entry name" value="HormR"/>
    <property type="match status" value="1"/>
</dbReference>
<dbReference type="InterPro" id="IPR036445">
    <property type="entry name" value="GPCR_2_extracell_dom_sf"/>
</dbReference>
<reference evidence="18" key="3">
    <citation type="submission" date="2015-06" db="UniProtKB">
        <authorList>
            <consortium name="EnsemblMetazoa"/>
        </authorList>
    </citation>
    <scope>IDENTIFICATION</scope>
</reference>
<evidence type="ECO:0000256" key="10">
    <source>
        <dbReference type="ARBA" id="ARBA00023170"/>
    </source>
</evidence>
<feature type="transmembrane region" description="Helical" evidence="14">
    <location>
        <begin position="216"/>
        <end position="238"/>
    </location>
</feature>
<reference evidence="19" key="1">
    <citation type="submission" date="2012-12" db="EMBL/GenBank/DDBJ databases">
        <authorList>
            <person name="Hellsten U."/>
            <person name="Grimwood J."/>
            <person name="Chapman J.A."/>
            <person name="Shapiro H."/>
            <person name="Aerts A."/>
            <person name="Otillar R.P."/>
            <person name="Terry A.Y."/>
            <person name="Boore J.L."/>
            <person name="Simakov O."/>
            <person name="Marletaz F."/>
            <person name="Cho S.-J."/>
            <person name="Edsinger-Gonzales E."/>
            <person name="Havlak P."/>
            <person name="Kuo D.-H."/>
            <person name="Larsson T."/>
            <person name="Lv J."/>
            <person name="Arendt D."/>
            <person name="Savage R."/>
            <person name="Osoegawa K."/>
            <person name="de Jong P."/>
            <person name="Lindberg D.R."/>
            <person name="Seaver E.C."/>
            <person name="Weisblat D.A."/>
            <person name="Putnam N.H."/>
            <person name="Grigoriev I.V."/>
            <person name="Rokhsar D.S."/>
        </authorList>
    </citation>
    <scope>NUCLEOTIDE SEQUENCE</scope>
    <source>
        <strain evidence="19">I ESC-2004</strain>
    </source>
</reference>
<keyword evidence="12" id="KW-0807">Transducer</keyword>
<dbReference type="STRING" id="283909.R7T7Q8"/>
<dbReference type="PROSITE" id="PS50227">
    <property type="entry name" value="G_PROTEIN_RECEP_F2_3"/>
    <property type="match status" value="1"/>
</dbReference>
<organism evidence="17">
    <name type="scientific">Capitella teleta</name>
    <name type="common">Polychaete worm</name>
    <dbReference type="NCBI Taxonomy" id="283909"/>
    <lineage>
        <taxon>Eukaryota</taxon>
        <taxon>Metazoa</taxon>
        <taxon>Spiralia</taxon>
        <taxon>Lophotrochozoa</taxon>
        <taxon>Annelida</taxon>
        <taxon>Polychaeta</taxon>
        <taxon>Sedentaria</taxon>
        <taxon>Scolecida</taxon>
        <taxon>Capitellidae</taxon>
        <taxon>Capitella</taxon>
    </lineage>
</organism>
<dbReference type="GO" id="GO:0007166">
    <property type="term" value="P:cell surface receptor signaling pathway"/>
    <property type="evidence" value="ECO:0007669"/>
    <property type="project" value="InterPro"/>
</dbReference>
<feature type="transmembrane region" description="Helical" evidence="14">
    <location>
        <begin position="106"/>
        <end position="131"/>
    </location>
</feature>
<feature type="domain" description="G-protein coupled receptors family 2 profile 2" evidence="16">
    <location>
        <begin position="106"/>
        <end position="355"/>
    </location>
</feature>
<dbReference type="InterPro" id="IPR000832">
    <property type="entry name" value="GPCR_2_secretin-like"/>
</dbReference>
<keyword evidence="5" id="KW-0732">Signal</keyword>
<dbReference type="GO" id="GO:0005886">
    <property type="term" value="C:plasma membrane"/>
    <property type="evidence" value="ECO:0007669"/>
    <property type="project" value="UniProtKB-SubCell"/>
</dbReference>
<sequence>MGQHEEELLRHEHLCNLTVLNQPPPNDGRLYCDPYWDTWGCWNYTLAGTNAVIPCPSHQPGFDPSLTAYRTCSVNGTWWTHPVTNRTWSNYTTCVNHADLAKDKRVINVFIAGYTVSILFLIASLLIFTFFKQLQCDRVTIHKHLFTSYIFNGAVWILYYTTAAMDAQVQANNPVWCQAVHVITQYFVTCNFFWMFCEGLYLHTIIVVAFSTGKKLLICCYVLGWVLPIFITALYTAARALSPDEAKACWLHESTLQWIVAGPIVLTIVINFIFLCNIVRVLVTKLRSVNSPDTNGYRKAVRATLILIPLLGLQFILFPLRPEENTTWDEIYMLVSAVVTSCQGLFVAVIFCFLNGEVHTVIKRRWNQHRMMTQKALNPRGSFYTQTSMADPPPYPGRRSSQSPRASFAANDDRRVSRSIFKSKPKASKNGSSKASNGCHYSLAAGEPSIEGSRI</sequence>
<evidence type="ECO:0000256" key="11">
    <source>
        <dbReference type="ARBA" id="ARBA00023180"/>
    </source>
</evidence>
<reference evidence="17 19" key="2">
    <citation type="journal article" date="2013" name="Nature">
        <title>Insights into bilaterian evolution from three spiralian genomes.</title>
        <authorList>
            <person name="Simakov O."/>
            <person name="Marletaz F."/>
            <person name="Cho S.J."/>
            <person name="Edsinger-Gonzales E."/>
            <person name="Havlak P."/>
            <person name="Hellsten U."/>
            <person name="Kuo D.H."/>
            <person name="Larsson T."/>
            <person name="Lv J."/>
            <person name="Arendt D."/>
            <person name="Savage R."/>
            <person name="Osoegawa K."/>
            <person name="de Jong P."/>
            <person name="Grimwood J."/>
            <person name="Chapman J.A."/>
            <person name="Shapiro H."/>
            <person name="Aerts A."/>
            <person name="Otillar R.P."/>
            <person name="Terry A.Y."/>
            <person name="Boore J.L."/>
            <person name="Grigoriev I.V."/>
            <person name="Lindberg D.R."/>
            <person name="Seaver E.C."/>
            <person name="Weisblat D.A."/>
            <person name="Putnam N.H."/>
            <person name="Rokhsar D.S."/>
        </authorList>
    </citation>
    <scope>NUCLEOTIDE SEQUENCE</scope>
    <source>
        <strain evidence="17 19">I ESC-2004</strain>
    </source>
</reference>
<dbReference type="Gene3D" id="4.10.1240.10">
    <property type="entry name" value="GPCR, family 2, extracellular hormone receptor domain"/>
    <property type="match status" value="1"/>
</dbReference>
<evidence type="ECO:0000256" key="4">
    <source>
        <dbReference type="ARBA" id="ARBA00022692"/>
    </source>
</evidence>
<dbReference type="PROSITE" id="PS00650">
    <property type="entry name" value="G_PROTEIN_RECEP_F2_2"/>
    <property type="match status" value="1"/>
</dbReference>
<evidence type="ECO:0000313" key="18">
    <source>
        <dbReference type="EnsemblMetazoa" id="CapteP221530"/>
    </source>
</evidence>
<dbReference type="Pfam" id="PF00002">
    <property type="entry name" value="7tm_2"/>
    <property type="match status" value="1"/>
</dbReference>
<evidence type="ECO:0000259" key="15">
    <source>
        <dbReference type="PROSITE" id="PS50227"/>
    </source>
</evidence>
<comment type="similarity">
    <text evidence="2">Belongs to the G-protein coupled receptor 2 family.</text>
</comment>
<evidence type="ECO:0000256" key="13">
    <source>
        <dbReference type="SAM" id="MobiDB-lite"/>
    </source>
</evidence>
<dbReference type="OMA" id="NIPVYIC"/>
<keyword evidence="11" id="KW-0325">Glycoprotein</keyword>
<dbReference type="GO" id="GO:0004948">
    <property type="term" value="F:calcitonin receptor activity"/>
    <property type="evidence" value="ECO:0007669"/>
    <property type="project" value="InterPro"/>
</dbReference>
<dbReference type="AlphaFoldDB" id="R7T7Q8"/>
<dbReference type="EnsemblMetazoa" id="CapteT221530">
    <property type="protein sequence ID" value="CapteP221530"/>
    <property type="gene ID" value="CapteG221530"/>
</dbReference>
<dbReference type="Gene3D" id="1.20.1070.10">
    <property type="entry name" value="Rhodopsin 7-helix transmembrane proteins"/>
    <property type="match status" value="1"/>
</dbReference>
<feature type="transmembrane region" description="Helical" evidence="14">
    <location>
        <begin position="143"/>
        <end position="163"/>
    </location>
</feature>
<dbReference type="InterPro" id="IPR003287">
    <property type="entry name" value="GPCR_2_calcitonin_rcpt_fam"/>
</dbReference>
<dbReference type="InterPro" id="IPR017983">
    <property type="entry name" value="GPCR_2_secretin-like_CS"/>
</dbReference>
<dbReference type="EMBL" id="KB311229">
    <property type="protein sequence ID" value="ELT89684.1"/>
    <property type="molecule type" value="Genomic_DNA"/>
</dbReference>
<evidence type="ECO:0000256" key="1">
    <source>
        <dbReference type="ARBA" id="ARBA00004651"/>
    </source>
</evidence>
<feature type="domain" description="G-protein coupled receptors family 2 profile 1" evidence="15">
    <location>
        <begin position="14"/>
        <end position="98"/>
    </location>
</feature>
<evidence type="ECO:0000256" key="12">
    <source>
        <dbReference type="ARBA" id="ARBA00023224"/>
    </source>
</evidence>
<dbReference type="SUPFAM" id="SSF111418">
    <property type="entry name" value="Hormone receptor domain"/>
    <property type="match status" value="1"/>
</dbReference>
<dbReference type="InterPro" id="IPR001879">
    <property type="entry name" value="GPCR_2_extracellular_dom"/>
</dbReference>
<comment type="subcellular location">
    <subcellularLocation>
        <location evidence="1">Cell membrane</location>
        <topology evidence="1">Multi-pass membrane protein</topology>
    </subcellularLocation>
</comment>
<feature type="transmembrane region" description="Helical" evidence="14">
    <location>
        <begin position="183"/>
        <end position="209"/>
    </location>
</feature>
<keyword evidence="10" id="KW-0675">Receptor</keyword>
<keyword evidence="19" id="KW-1185">Reference proteome</keyword>
<feature type="transmembrane region" description="Helical" evidence="14">
    <location>
        <begin position="300"/>
        <end position="319"/>
    </location>
</feature>
<gene>
    <name evidence="17" type="ORF">CAPTEDRAFT_221530</name>
</gene>
<dbReference type="GO" id="GO:0007188">
    <property type="term" value="P:adenylate cyclase-modulating G protein-coupled receptor signaling pathway"/>
    <property type="evidence" value="ECO:0007669"/>
    <property type="project" value="TreeGrafter"/>
</dbReference>
<dbReference type="OrthoDB" id="16753at2759"/>
<evidence type="ECO:0000256" key="3">
    <source>
        <dbReference type="ARBA" id="ARBA00022475"/>
    </source>
</evidence>
<evidence type="ECO:0000256" key="6">
    <source>
        <dbReference type="ARBA" id="ARBA00022989"/>
    </source>
</evidence>
<dbReference type="PANTHER" id="PTHR45620:SF42">
    <property type="entry name" value="G-PROTEIN COUPLED RECEPTOR SEB-2"/>
    <property type="match status" value="1"/>
</dbReference>
<dbReference type="CDD" id="cd15260">
    <property type="entry name" value="7tmB1_NPR_B4_insect-like"/>
    <property type="match status" value="1"/>
</dbReference>
<dbReference type="InterPro" id="IPR017981">
    <property type="entry name" value="GPCR_2-like_7TM"/>
</dbReference>
<feature type="transmembrane region" description="Helical" evidence="14">
    <location>
        <begin position="331"/>
        <end position="354"/>
    </location>
</feature>
<evidence type="ECO:0000259" key="16">
    <source>
        <dbReference type="PROSITE" id="PS50261"/>
    </source>
</evidence>
<proteinExistence type="inferred from homology"/>
<evidence type="ECO:0000256" key="9">
    <source>
        <dbReference type="ARBA" id="ARBA00023157"/>
    </source>
</evidence>